<dbReference type="InterPro" id="IPR009072">
    <property type="entry name" value="Histone-fold"/>
</dbReference>
<feature type="compositionally biased region" description="Low complexity" evidence="12">
    <location>
        <begin position="248"/>
        <end position="257"/>
    </location>
</feature>
<dbReference type="PANTHER" id="PTHR10252:SF8">
    <property type="entry name" value="NUCLEAR TRANSCRIPTION FACTOR Y SUBUNIT GAMMA"/>
    <property type="match status" value="1"/>
</dbReference>
<dbReference type="GO" id="GO:0001228">
    <property type="term" value="F:DNA-binding transcription activator activity, RNA polymerase II-specific"/>
    <property type="evidence" value="ECO:0007669"/>
    <property type="project" value="TreeGrafter"/>
</dbReference>
<comment type="function">
    <text evidence="6">Component of the sequence-specific heterotrimeric transcription factor (NF-Y) which specifically recognizes a 5'-CCAAT-3' box motif found in the promoters of its target genes. NF-Y can function as both an activator and a repressor, depending on its interacting cofactors.</text>
</comment>
<keyword evidence="4" id="KW-0804">Transcription</keyword>
<comment type="subunit">
    <text evidence="7">Heterotrimeric transcription factor composed of three components, NF-YA, NF-YB and NF-YC. NF-YB and NF-YC must interact and dimerize for NF-YA association and DNA binding.</text>
</comment>
<keyword evidence="2" id="KW-0805">Transcription regulation</keyword>
<dbReference type="GO" id="GO:0000978">
    <property type="term" value="F:RNA polymerase II cis-regulatory region sequence-specific DNA binding"/>
    <property type="evidence" value="ECO:0007669"/>
    <property type="project" value="TreeGrafter"/>
</dbReference>
<evidence type="ECO:0000256" key="11">
    <source>
        <dbReference type="ARBA" id="ARBA00042663"/>
    </source>
</evidence>
<dbReference type="PANTHER" id="PTHR10252">
    <property type="entry name" value="HISTONE-LIKE TRANSCRIPTION FACTOR CCAAT-RELATED"/>
    <property type="match status" value="1"/>
</dbReference>
<dbReference type="STRING" id="7167.A0A182FA08"/>
<dbReference type="VEuPathDB" id="VectorBase:AALB003336"/>
<keyword evidence="3" id="KW-0238">DNA-binding</keyword>
<organism evidence="14 15">
    <name type="scientific">Anopheles albimanus</name>
    <name type="common">New world malaria mosquito</name>
    <dbReference type="NCBI Taxonomy" id="7167"/>
    <lineage>
        <taxon>Eukaryota</taxon>
        <taxon>Metazoa</taxon>
        <taxon>Ecdysozoa</taxon>
        <taxon>Arthropoda</taxon>
        <taxon>Hexapoda</taxon>
        <taxon>Insecta</taxon>
        <taxon>Pterygota</taxon>
        <taxon>Neoptera</taxon>
        <taxon>Endopterygota</taxon>
        <taxon>Diptera</taxon>
        <taxon>Nematocera</taxon>
        <taxon>Culicoidea</taxon>
        <taxon>Culicidae</taxon>
        <taxon>Anophelinae</taxon>
        <taxon>Anopheles</taxon>
    </lineage>
</organism>
<evidence type="ECO:0000256" key="10">
    <source>
        <dbReference type="ARBA" id="ARBA00042333"/>
    </source>
</evidence>
<comment type="similarity">
    <text evidence="8">Belongs to the NFYC/HAP5 subunit family.</text>
</comment>
<dbReference type="VEuPathDB" id="VectorBase:AALB20_037828"/>
<sequence>MEGEPSQSESASPGNKEKLSESQRKIQSFWPNVMREMQQLRHVEPGNQLLPLARIKKIMKLDEDVKMISSDAPLLFAKAIEIFIHELTLRAWLHTEHNKRRTLQRSDIAMAITKYDQFDFLIDIVPREEIKLTKPTTITANTANTIVHLKQTNLQQTLQSTSQQSRQQKPSQGLQAISFLNTSAVAGSSGNSSTSTTNSTATIPTINQPVQLVQHFITPTGEITQIPITIPPNQLNFIRTAVPMAGATGSTTGTASSESVTPGNKEKWSESQRKIESFWPNIMREMYQLRHVEPGNQLLPLARIKKIMKLDEDVKMISSDVPLLFAKAIGIFIHALTLALGYTPDTTSAGRCRGVASRWSSPSTTSSIF</sequence>
<feature type="domain" description="Transcription factor CBF/NF-Y/archaeal histone" evidence="13">
    <location>
        <begin position="299"/>
        <end position="337"/>
    </location>
</feature>
<feature type="region of interest" description="Disordered" evidence="12">
    <location>
        <begin position="248"/>
        <end position="269"/>
    </location>
</feature>
<dbReference type="Pfam" id="PF00808">
    <property type="entry name" value="CBFD_NFYB_HMF"/>
    <property type="match status" value="2"/>
</dbReference>
<feature type="compositionally biased region" description="Polar residues" evidence="12">
    <location>
        <begin position="1"/>
        <end position="13"/>
    </location>
</feature>
<comment type="subcellular location">
    <subcellularLocation>
        <location evidence="1">Nucleus</location>
    </subcellularLocation>
</comment>
<feature type="region of interest" description="Disordered" evidence="12">
    <location>
        <begin position="1"/>
        <end position="22"/>
    </location>
</feature>
<dbReference type="AlphaFoldDB" id="A0A182FA08"/>
<evidence type="ECO:0000256" key="9">
    <source>
        <dbReference type="ARBA" id="ARBA00040590"/>
    </source>
</evidence>
<evidence type="ECO:0000313" key="15">
    <source>
        <dbReference type="Proteomes" id="UP000069272"/>
    </source>
</evidence>
<keyword evidence="15" id="KW-1185">Reference proteome</keyword>
<keyword evidence="5" id="KW-0539">Nucleus</keyword>
<evidence type="ECO:0000256" key="2">
    <source>
        <dbReference type="ARBA" id="ARBA00023015"/>
    </source>
</evidence>
<accession>A0A182FA08</accession>
<evidence type="ECO:0000256" key="7">
    <source>
        <dbReference type="ARBA" id="ARBA00025911"/>
    </source>
</evidence>
<evidence type="ECO:0000256" key="12">
    <source>
        <dbReference type="SAM" id="MobiDB-lite"/>
    </source>
</evidence>
<dbReference type="Gene3D" id="1.10.20.10">
    <property type="entry name" value="Histone, subunit A"/>
    <property type="match status" value="2"/>
</dbReference>
<dbReference type="GO" id="GO:0016602">
    <property type="term" value="C:CCAAT-binding factor complex"/>
    <property type="evidence" value="ECO:0007669"/>
    <property type="project" value="TreeGrafter"/>
</dbReference>
<evidence type="ECO:0000256" key="3">
    <source>
        <dbReference type="ARBA" id="ARBA00023125"/>
    </source>
</evidence>
<dbReference type="Proteomes" id="UP000069272">
    <property type="component" value="Chromosome X"/>
</dbReference>
<dbReference type="InterPro" id="IPR003958">
    <property type="entry name" value="CBFA_NFYB_domain"/>
</dbReference>
<name>A0A182FA08_ANOAL</name>
<evidence type="ECO:0000256" key="5">
    <source>
        <dbReference type="ARBA" id="ARBA00023242"/>
    </source>
</evidence>
<reference evidence="14 15" key="1">
    <citation type="journal article" date="2017" name="G3 (Bethesda)">
        <title>The Physical Genome Mapping of Anopheles albimanus Corrected Scaffold Misassemblies and Identified Interarm Rearrangements in Genus Anopheles.</title>
        <authorList>
            <person name="Artemov G.N."/>
            <person name="Peery A.N."/>
            <person name="Jiang X."/>
            <person name="Tu Z."/>
            <person name="Stegniy V.N."/>
            <person name="Sharakhova M.V."/>
            <person name="Sharakhov I.V."/>
        </authorList>
    </citation>
    <scope>NUCLEOTIDE SEQUENCE [LARGE SCALE GENOMIC DNA]</scope>
    <source>
        <strain evidence="14 15">ALBI9_A</strain>
    </source>
</reference>
<reference evidence="14" key="2">
    <citation type="submission" date="2022-08" db="UniProtKB">
        <authorList>
            <consortium name="EnsemblMetazoa"/>
        </authorList>
    </citation>
    <scope>IDENTIFICATION</scope>
    <source>
        <strain evidence="14">STECLA/ALBI9_A</strain>
    </source>
</reference>
<dbReference type="InterPro" id="IPR050568">
    <property type="entry name" value="Transcr_DNA_Rep_Reg"/>
</dbReference>
<dbReference type="SUPFAM" id="SSF47113">
    <property type="entry name" value="Histone-fold"/>
    <property type="match status" value="2"/>
</dbReference>
<evidence type="ECO:0000256" key="4">
    <source>
        <dbReference type="ARBA" id="ARBA00023163"/>
    </source>
</evidence>
<dbReference type="CDD" id="cd22908">
    <property type="entry name" value="HFD_NFYC-like"/>
    <property type="match status" value="1"/>
</dbReference>
<evidence type="ECO:0000256" key="1">
    <source>
        <dbReference type="ARBA" id="ARBA00004123"/>
    </source>
</evidence>
<protein>
    <recommendedName>
        <fullName evidence="9">Nuclear transcription factor Y subunit gamma</fullName>
    </recommendedName>
    <alternativeName>
        <fullName evidence="10">CAAT box DNA-binding protein subunit C</fullName>
    </alternativeName>
    <alternativeName>
        <fullName evidence="11">Nuclear transcription factor Y subunit C</fullName>
    </alternativeName>
</protein>
<feature type="domain" description="Transcription factor CBF/NF-Y/archaeal histone" evidence="13">
    <location>
        <begin position="50"/>
        <end position="112"/>
    </location>
</feature>
<dbReference type="EnsemblMetazoa" id="AALB003336-RA">
    <property type="protein sequence ID" value="AALB003336-PA"/>
    <property type="gene ID" value="AALB003336"/>
</dbReference>
<evidence type="ECO:0000259" key="13">
    <source>
        <dbReference type="Pfam" id="PF00808"/>
    </source>
</evidence>
<dbReference type="GO" id="GO:0046982">
    <property type="term" value="F:protein heterodimerization activity"/>
    <property type="evidence" value="ECO:0007669"/>
    <property type="project" value="InterPro"/>
</dbReference>
<evidence type="ECO:0000256" key="6">
    <source>
        <dbReference type="ARBA" id="ARBA00025263"/>
    </source>
</evidence>
<evidence type="ECO:0000313" key="14">
    <source>
        <dbReference type="EnsemblMetazoa" id="AALB003336-PA"/>
    </source>
</evidence>
<dbReference type="FunFam" id="1.10.20.10:FF:000006">
    <property type="entry name" value="Nuclear transcription factor Y subunit gamma"/>
    <property type="match status" value="1"/>
</dbReference>
<proteinExistence type="inferred from homology"/>
<evidence type="ECO:0000256" key="8">
    <source>
        <dbReference type="ARBA" id="ARBA00038129"/>
    </source>
</evidence>